<comment type="caution">
    <text evidence="1">The sequence shown here is derived from an EMBL/GenBank/DDBJ whole genome shotgun (WGS) entry which is preliminary data.</text>
</comment>
<sequence>MSELSNKKDWFKFAIEQKFIKSFEYSSFNDFKEIGTGGFGTVHSAYSKHIDKVVALKSLHNHVDIIDGFINEIKNITEVDYNAYVVRFFGITQ</sequence>
<gene>
    <name evidence="1" type="ORF">SCALOS_LOCUS3528</name>
</gene>
<name>A0ACA9L552_9GLOM</name>
<reference evidence="1" key="1">
    <citation type="submission" date="2021-06" db="EMBL/GenBank/DDBJ databases">
        <authorList>
            <person name="Kallberg Y."/>
            <person name="Tangrot J."/>
            <person name="Rosling A."/>
        </authorList>
    </citation>
    <scope>NUCLEOTIDE SEQUENCE</scope>
    <source>
        <strain evidence="1">AU212A</strain>
    </source>
</reference>
<feature type="non-terminal residue" evidence="1">
    <location>
        <position position="93"/>
    </location>
</feature>
<organism evidence="1 2">
    <name type="scientific">Scutellospora calospora</name>
    <dbReference type="NCBI Taxonomy" id="85575"/>
    <lineage>
        <taxon>Eukaryota</taxon>
        <taxon>Fungi</taxon>
        <taxon>Fungi incertae sedis</taxon>
        <taxon>Mucoromycota</taxon>
        <taxon>Glomeromycotina</taxon>
        <taxon>Glomeromycetes</taxon>
        <taxon>Diversisporales</taxon>
        <taxon>Gigasporaceae</taxon>
        <taxon>Scutellospora</taxon>
    </lineage>
</organism>
<proteinExistence type="predicted"/>
<accession>A0ACA9L552</accession>
<protein>
    <submittedName>
        <fullName evidence="1">5462_t:CDS:1</fullName>
    </submittedName>
</protein>
<evidence type="ECO:0000313" key="1">
    <source>
        <dbReference type="EMBL" id="CAG8507843.1"/>
    </source>
</evidence>
<keyword evidence="2" id="KW-1185">Reference proteome</keyword>
<evidence type="ECO:0000313" key="2">
    <source>
        <dbReference type="Proteomes" id="UP000789860"/>
    </source>
</evidence>
<dbReference type="EMBL" id="CAJVPM010003971">
    <property type="protein sequence ID" value="CAG8507843.1"/>
    <property type="molecule type" value="Genomic_DNA"/>
</dbReference>
<dbReference type="Proteomes" id="UP000789860">
    <property type="component" value="Unassembled WGS sequence"/>
</dbReference>